<dbReference type="PANTHER" id="PTHR10146">
    <property type="entry name" value="PROLINE SYNTHETASE CO-TRANSCRIBED BACTERIAL HOMOLOG PROTEIN"/>
    <property type="match status" value="1"/>
</dbReference>
<dbReference type="Gene3D" id="3.20.20.10">
    <property type="entry name" value="Alanine racemase"/>
    <property type="match status" value="1"/>
</dbReference>
<accession>A0ABR9KYB0</accession>
<proteinExistence type="inferred from homology"/>
<keyword evidence="6" id="KW-1185">Reference proteome</keyword>
<evidence type="ECO:0000256" key="1">
    <source>
        <dbReference type="ARBA" id="ARBA00022898"/>
    </source>
</evidence>
<protein>
    <recommendedName>
        <fullName evidence="2">Pyridoxal phosphate homeostasis protein</fullName>
        <shortName evidence="2">PLP homeostasis protein</shortName>
    </recommendedName>
</protein>
<dbReference type="SUPFAM" id="SSF51419">
    <property type="entry name" value="PLP-binding barrel"/>
    <property type="match status" value="1"/>
</dbReference>
<organism evidence="5 6">
    <name type="scientific">Amycolatopsis roodepoortensis</name>
    <dbReference type="NCBI Taxonomy" id="700274"/>
    <lineage>
        <taxon>Bacteria</taxon>
        <taxon>Bacillati</taxon>
        <taxon>Actinomycetota</taxon>
        <taxon>Actinomycetes</taxon>
        <taxon>Pseudonocardiales</taxon>
        <taxon>Pseudonocardiaceae</taxon>
        <taxon>Amycolatopsis</taxon>
    </lineage>
</organism>
<evidence type="ECO:0000313" key="5">
    <source>
        <dbReference type="EMBL" id="MBE1573353.1"/>
    </source>
</evidence>
<keyword evidence="1 2" id="KW-0663">Pyridoxal phosphate</keyword>
<comment type="caution">
    <text evidence="5">The sequence shown here is derived from an EMBL/GenBank/DDBJ whole genome shotgun (WGS) entry which is preliminary data.</text>
</comment>
<dbReference type="InterPro" id="IPR011078">
    <property type="entry name" value="PyrdxlP_homeostasis"/>
</dbReference>
<evidence type="ECO:0000256" key="2">
    <source>
        <dbReference type="HAMAP-Rule" id="MF_02087"/>
    </source>
</evidence>
<dbReference type="InterPro" id="IPR001608">
    <property type="entry name" value="Ala_racemase_N"/>
</dbReference>
<dbReference type="PROSITE" id="PS01211">
    <property type="entry name" value="UPF0001"/>
    <property type="match status" value="1"/>
</dbReference>
<evidence type="ECO:0000256" key="3">
    <source>
        <dbReference type="RuleBase" id="RU004514"/>
    </source>
</evidence>
<dbReference type="PIRSF" id="PIRSF004848">
    <property type="entry name" value="YBL036c_PLPDEIII"/>
    <property type="match status" value="1"/>
</dbReference>
<evidence type="ECO:0000259" key="4">
    <source>
        <dbReference type="Pfam" id="PF01168"/>
    </source>
</evidence>
<comment type="similarity">
    <text evidence="2 3">Belongs to the pyridoxal phosphate-binding protein YggS/PROSC family.</text>
</comment>
<comment type="function">
    <text evidence="2">Pyridoxal 5'-phosphate (PLP)-binding protein, which is involved in PLP homeostasis.</text>
</comment>
<dbReference type="Proteomes" id="UP000656548">
    <property type="component" value="Unassembled WGS sequence"/>
</dbReference>
<dbReference type="CDD" id="cd00635">
    <property type="entry name" value="PLPDE_III_YBL036c_like"/>
    <property type="match status" value="1"/>
</dbReference>
<dbReference type="InterPro" id="IPR029066">
    <property type="entry name" value="PLP-binding_barrel"/>
</dbReference>
<sequence length="243" mass="25809">MSDARKAELAASLAEVEKRIAAACEAAGRARDEVKLLAVTKTFPALDAALLADLGALDLAENRDQEAGAKAEEVAGLRPDAPIRWHMVGSLQRNKAKSVVRWADEVQSVDSERLADALAKATKSALDSGQREHPLDVLIQVSLDDDPKRGGIRLSEVSHLAERIAHVGDIRLRGLMAVAPLGTDPAEAFGKLARASERLREEHPKAREISAGMSNDLEQAITHGSTCVRVGTALLGGRGLASP</sequence>
<gene>
    <name evidence="5" type="ORF">H4W30_000382</name>
</gene>
<feature type="modified residue" description="N6-(pyridoxal phosphate)lysine" evidence="2">
    <location>
        <position position="41"/>
    </location>
</feature>
<dbReference type="PANTHER" id="PTHR10146:SF14">
    <property type="entry name" value="PYRIDOXAL PHOSPHATE HOMEOSTASIS PROTEIN"/>
    <property type="match status" value="1"/>
</dbReference>
<evidence type="ECO:0000313" key="6">
    <source>
        <dbReference type="Proteomes" id="UP000656548"/>
    </source>
</evidence>
<dbReference type="RefSeq" id="WP_192741182.1">
    <property type="nucleotide sequence ID" value="NZ_JADBEJ010000001.1"/>
</dbReference>
<dbReference type="HAMAP" id="MF_02087">
    <property type="entry name" value="PLP_homeostasis"/>
    <property type="match status" value="1"/>
</dbReference>
<feature type="domain" description="Alanine racemase N-terminal" evidence="4">
    <location>
        <begin position="25"/>
        <end position="238"/>
    </location>
</feature>
<dbReference type="EMBL" id="JADBEJ010000001">
    <property type="protein sequence ID" value="MBE1573353.1"/>
    <property type="molecule type" value="Genomic_DNA"/>
</dbReference>
<name>A0ABR9KYB0_9PSEU</name>
<dbReference type="NCBIfam" id="TIGR00044">
    <property type="entry name" value="YggS family pyridoxal phosphate-dependent enzyme"/>
    <property type="match status" value="1"/>
</dbReference>
<reference evidence="5 6" key="1">
    <citation type="submission" date="2020-10" db="EMBL/GenBank/DDBJ databases">
        <title>Sequencing the genomes of 1000 actinobacteria strains.</title>
        <authorList>
            <person name="Klenk H.-P."/>
        </authorList>
    </citation>
    <scope>NUCLEOTIDE SEQUENCE [LARGE SCALE GENOMIC DNA]</scope>
    <source>
        <strain evidence="5 6">DSM 46661</strain>
    </source>
</reference>
<dbReference type="Pfam" id="PF01168">
    <property type="entry name" value="Ala_racemase_N"/>
    <property type="match status" value="1"/>
</dbReference>